<dbReference type="EMBL" id="CAJVQB010001030">
    <property type="protein sequence ID" value="CAG8517934.1"/>
    <property type="molecule type" value="Genomic_DNA"/>
</dbReference>
<organism evidence="1 2">
    <name type="scientific">Gigaspora margarita</name>
    <dbReference type="NCBI Taxonomy" id="4874"/>
    <lineage>
        <taxon>Eukaryota</taxon>
        <taxon>Fungi</taxon>
        <taxon>Fungi incertae sedis</taxon>
        <taxon>Mucoromycota</taxon>
        <taxon>Glomeromycotina</taxon>
        <taxon>Glomeromycetes</taxon>
        <taxon>Diversisporales</taxon>
        <taxon>Gigasporaceae</taxon>
        <taxon>Gigaspora</taxon>
    </lineage>
</organism>
<gene>
    <name evidence="1" type="ORF">GMARGA_LOCUS3007</name>
</gene>
<comment type="caution">
    <text evidence="1">The sequence shown here is derived from an EMBL/GenBank/DDBJ whole genome shotgun (WGS) entry which is preliminary data.</text>
</comment>
<dbReference type="Proteomes" id="UP000789901">
    <property type="component" value="Unassembled WGS sequence"/>
</dbReference>
<evidence type="ECO:0000313" key="1">
    <source>
        <dbReference type="EMBL" id="CAG8517934.1"/>
    </source>
</evidence>
<evidence type="ECO:0000313" key="2">
    <source>
        <dbReference type="Proteomes" id="UP000789901"/>
    </source>
</evidence>
<sequence>MRIPHKQNILFYRELVTKVSSFVLKKVHEQYLKVLTANSTEPLPACTGTFSLTMGLPCAHIIKRHLVAHQILNLYDINQYWWIDRSILPQQNLTENNQLKQLLKNLINNIMLGQGRPQSSTKRLLLVFELEELKTTSQKYGICNNIRHKAELALIIVYRTNMPLT</sequence>
<name>A0ABM8W3U4_GIGMA</name>
<accession>A0ABM8W3U4</accession>
<protein>
    <submittedName>
        <fullName evidence="1">46487_t:CDS:1</fullName>
    </submittedName>
</protein>
<reference evidence="1 2" key="1">
    <citation type="submission" date="2021-06" db="EMBL/GenBank/DDBJ databases">
        <authorList>
            <person name="Kallberg Y."/>
            <person name="Tangrot J."/>
            <person name="Rosling A."/>
        </authorList>
    </citation>
    <scope>NUCLEOTIDE SEQUENCE [LARGE SCALE GENOMIC DNA]</scope>
    <source>
        <strain evidence="1 2">120-4 pot B 10/14</strain>
    </source>
</reference>
<proteinExistence type="predicted"/>
<keyword evidence="2" id="KW-1185">Reference proteome</keyword>